<evidence type="ECO:0000259" key="6">
    <source>
        <dbReference type="Pfam" id="PF08281"/>
    </source>
</evidence>
<dbReference type="PANTHER" id="PTHR43133:SF63">
    <property type="entry name" value="RNA POLYMERASE SIGMA FACTOR FECI-RELATED"/>
    <property type="match status" value="1"/>
</dbReference>
<name>A0A246HM77_STEMA</name>
<evidence type="ECO:0000256" key="3">
    <source>
        <dbReference type="ARBA" id="ARBA00023082"/>
    </source>
</evidence>
<dbReference type="EMBL" id="NIVS01000020">
    <property type="protein sequence ID" value="OWQ53789.1"/>
    <property type="molecule type" value="Genomic_DNA"/>
</dbReference>
<dbReference type="Gene3D" id="1.10.10.10">
    <property type="entry name" value="Winged helix-like DNA-binding domain superfamily/Winged helix DNA-binding domain"/>
    <property type="match status" value="1"/>
</dbReference>
<comment type="similarity">
    <text evidence="1">Belongs to the sigma-70 factor family. ECF subfamily.</text>
</comment>
<reference evidence="7 8" key="1">
    <citation type="submission" date="2017-06" db="EMBL/GenBank/DDBJ databases">
        <authorList>
            <person name="Kim H.J."/>
            <person name="Triplett B.A."/>
        </authorList>
    </citation>
    <scope>NUCLEOTIDE SEQUENCE [LARGE SCALE GENOMIC DNA]</scope>
    <source>
        <strain evidence="7 8">13146</strain>
    </source>
</reference>
<dbReference type="Proteomes" id="UP000198157">
    <property type="component" value="Unassembled WGS sequence"/>
</dbReference>
<gene>
    <name evidence="7" type="ORF">CEE60_08905</name>
</gene>
<keyword evidence="4" id="KW-0804">Transcription</keyword>
<evidence type="ECO:0000256" key="4">
    <source>
        <dbReference type="ARBA" id="ARBA00023163"/>
    </source>
</evidence>
<feature type="domain" description="RNA polymerase sigma-70 region 2" evidence="5">
    <location>
        <begin position="12"/>
        <end position="73"/>
    </location>
</feature>
<dbReference type="InterPro" id="IPR013249">
    <property type="entry name" value="RNA_pol_sigma70_r4_t2"/>
</dbReference>
<evidence type="ECO:0000259" key="5">
    <source>
        <dbReference type="Pfam" id="PF04542"/>
    </source>
</evidence>
<dbReference type="InterPro" id="IPR013324">
    <property type="entry name" value="RNA_pol_sigma_r3/r4-like"/>
</dbReference>
<sequence length="181" mass="20060">MPEPAMSGLRSLFLDHYEAFRKRLRRRLGSDDLAMEALQETWLRVERMGSTQPQRNPVAYLFRMAVNAATDQRIAHGRVLTGAEVEALMDESPEYLDPSDVAHGQAEIAALADALRELPERQRAILIAARIDQQPIDTIAGQHGVSSRMVGKDLKKALLHCAGRLDRPLVQRFGPGAGKPS</sequence>
<evidence type="ECO:0000313" key="8">
    <source>
        <dbReference type="Proteomes" id="UP000198157"/>
    </source>
</evidence>
<dbReference type="PANTHER" id="PTHR43133">
    <property type="entry name" value="RNA POLYMERASE ECF-TYPE SIGMA FACTO"/>
    <property type="match status" value="1"/>
</dbReference>
<proteinExistence type="inferred from homology"/>
<dbReference type="AlphaFoldDB" id="A0A246HM77"/>
<evidence type="ECO:0000313" key="7">
    <source>
        <dbReference type="EMBL" id="OWQ53789.1"/>
    </source>
</evidence>
<dbReference type="InterPro" id="IPR039425">
    <property type="entry name" value="RNA_pol_sigma-70-like"/>
</dbReference>
<dbReference type="Gene3D" id="1.10.1740.10">
    <property type="match status" value="1"/>
</dbReference>
<dbReference type="InterPro" id="IPR007627">
    <property type="entry name" value="RNA_pol_sigma70_r2"/>
</dbReference>
<dbReference type="SUPFAM" id="SSF88659">
    <property type="entry name" value="Sigma3 and sigma4 domains of RNA polymerase sigma factors"/>
    <property type="match status" value="1"/>
</dbReference>
<dbReference type="NCBIfam" id="TIGR02937">
    <property type="entry name" value="sigma70-ECF"/>
    <property type="match status" value="1"/>
</dbReference>
<keyword evidence="3" id="KW-0731">Sigma factor</keyword>
<accession>A0A246HM77</accession>
<evidence type="ECO:0000256" key="1">
    <source>
        <dbReference type="ARBA" id="ARBA00010641"/>
    </source>
</evidence>
<dbReference type="OrthoDB" id="8589148at2"/>
<dbReference type="GO" id="GO:0016987">
    <property type="term" value="F:sigma factor activity"/>
    <property type="evidence" value="ECO:0007669"/>
    <property type="project" value="UniProtKB-KW"/>
</dbReference>
<dbReference type="InterPro" id="IPR036388">
    <property type="entry name" value="WH-like_DNA-bd_sf"/>
</dbReference>
<comment type="caution">
    <text evidence="7">The sequence shown here is derived from an EMBL/GenBank/DDBJ whole genome shotgun (WGS) entry which is preliminary data.</text>
</comment>
<dbReference type="Pfam" id="PF04542">
    <property type="entry name" value="Sigma70_r2"/>
    <property type="match status" value="1"/>
</dbReference>
<dbReference type="GO" id="GO:0006352">
    <property type="term" value="P:DNA-templated transcription initiation"/>
    <property type="evidence" value="ECO:0007669"/>
    <property type="project" value="InterPro"/>
</dbReference>
<dbReference type="GO" id="GO:0003677">
    <property type="term" value="F:DNA binding"/>
    <property type="evidence" value="ECO:0007669"/>
    <property type="project" value="InterPro"/>
</dbReference>
<protein>
    <submittedName>
        <fullName evidence="7">RNA polymerase subunit sigma-24</fullName>
    </submittedName>
</protein>
<dbReference type="SUPFAM" id="SSF88946">
    <property type="entry name" value="Sigma2 domain of RNA polymerase sigma factors"/>
    <property type="match status" value="1"/>
</dbReference>
<dbReference type="InterPro" id="IPR014284">
    <property type="entry name" value="RNA_pol_sigma-70_dom"/>
</dbReference>
<organism evidence="7 8">
    <name type="scientific">Stenotrophomonas maltophilia</name>
    <name type="common">Pseudomonas maltophilia</name>
    <name type="synonym">Xanthomonas maltophilia</name>
    <dbReference type="NCBI Taxonomy" id="40324"/>
    <lineage>
        <taxon>Bacteria</taxon>
        <taxon>Pseudomonadati</taxon>
        <taxon>Pseudomonadota</taxon>
        <taxon>Gammaproteobacteria</taxon>
        <taxon>Lysobacterales</taxon>
        <taxon>Lysobacteraceae</taxon>
        <taxon>Stenotrophomonas</taxon>
        <taxon>Stenotrophomonas maltophilia group</taxon>
    </lineage>
</organism>
<feature type="domain" description="RNA polymerase sigma factor 70 region 4 type 2" evidence="6">
    <location>
        <begin position="110"/>
        <end position="161"/>
    </location>
</feature>
<dbReference type="Pfam" id="PF08281">
    <property type="entry name" value="Sigma70_r4_2"/>
    <property type="match status" value="1"/>
</dbReference>
<evidence type="ECO:0000256" key="2">
    <source>
        <dbReference type="ARBA" id="ARBA00023015"/>
    </source>
</evidence>
<dbReference type="InterPro" id="IPR013325">
    <property type="entry name" value="RNA_pol_sigma_r2"/>
</dbReference>
<keyword evidence="2" id="KW-0805">Transcription regulation</keyword>